<dbReference type="InterPro" id="IPR011991">
    <property type="entry name" value="ArsR-like_HTH"/>
</dbReference>
<dbReference type="RefSeq" id="WP_052606213.1">
    <property type="nucleotide sequence ID" value="NZ_JXYS01000078.1"/>
</dbReference>
<dbReference type="OrthoDB" id="3399802at2"/>
<dbReference type="SMART" id="SM00418">
    <property type="entry name" value="HTH_ARSR"/>
    <property type="match status" value="1"/>
</dbReference>
<dbReference type="Gene3D" id="1.10.10.10">
    <property type="entry name" value="Winged helix-like DNA-binding domain superfamily/Winged helix DNA-binding domain"/>
    <property type="match status" value="1"/>
</dbReference>
<dbReference type="EMBL" id="JXYS01000078">
    <property type="protein sequence ID" value="KJF16647.1"/>
    <property type="molecule type" value="Genomic_DNA"/>
</dbReference>
<protein>
    <submittedName>
        <fullName evidence="2">Helix-turn-helix domain protein</fullName>
    </submittedName>
</protein>
<dbReference type="CDD" id="cd00090">
    <property type="entry name" value="HTH_ARSR"/>
    <property type="match status" value="1"/>
</dbReference>
<organism evidence="2 3">
    <name type="scientific">Acidithrix ferrooxidans</name>
    <dbReference type="NCBI Taxonomy" id="1280514"/>
    <lineage>
        <taxon>Bacteria</taxon>
        <taxon>Bacillati</taxon>
        <taxon>Actinomycetota</taxon>
        <taxon>Acidimicrobiia</taxon>
        <taxon>Acidimicrobiales</taxon>
        <taxon>Acidimicrobiaceae</taxon>
        <taxon>Acidithrix</taxon>
    </lineage>
</organism>
<sequence>MADTVSELPGGKLALSPVFGPGDELRSRAVALGDPTRYRIFEHLLKSAEPVSVSELTEFTRLNHTGIRHHLEILRRSGLIDEYREPPKGRGRPRLLYEASAEAKRGPTKAYERLSLLLIEAMTTQSSVRTIGRKEGVRLATELAPKYSDPVRVIHEAMIGWEFSVTLVNNRDFAAVVLNKCPLESAVNLAGKTVCGLHLGIIEGILSKLQGLELTDFEIHLPKVAACKIELRRHTESAE</sequence>
<keyword evidence="3" id="KW-1185">Reference proteome</keyword>
<feature type="domain" description="HTH arsR-type" evidence="1">
    <location>
        <begin position="28"/>
        <end position="119"/>
    </location>
</feature>
<dbReference type="AlphaFoldDB" id="A0A0D8HFS5"/>
<evidence type="ECO:0000313" key="2">
    <source>
        <dbReference type="EMBL" id="KJF16647.1"/>
    </source>
</evidence>
<dbReference type="GO" id="GO:0003700">
    <property type="term" value="F:DNA-binding transcription factor activity"/>
    <property type="evidence" value="ECO:0007669"/>
    <property type="project" value="InterPro"/>
</dbReference>
<proteinExistence type="predicted"/>
<reference evidence="2 3" key="1">
    <citation type="submission" date="2015-01" db="EMBL/GenBank/DDBJ databases">
        <title>Draft genome of the acidophilic iron oxidizer Acidithrix ferrooxidans strain Py-F3.</title>
        <authorList>
            <person name="Poehlein A."/>
            <person name="Eisen S."/>
            <person name="Schloemann M."/>
            <person name="Johnson B.D."/>
            <person name="Daniel R."/>
            <person name="Muehling M."/>
        </authorList>
    </citation>
    <scope>NUCLEOTIDE SEQUENCE [LARGE SCALE GENOMIC DNA]</scope>
    <source>
        <strain evidence="2 3">Py-F3</strain>
    </source>
</reference>
<dbReference type="InterPro" id="IPR001845">
    <property type="entry name" value="HTH_ArsR_DNA-bd_dom"/>
</dbReference>
<dbReference type="Pfam" id="PF12840">
    <property type="entry name" value="HTH_20"/>
    <property type="match status" value="1"/>
</dbReference>
<dbReference type="SUPFAM" id="SSF46785">
    <property type="entry name" value="Winged helix' DNA-binding domain"/>
    <property type="match status" value="1"/>
</dbReference>
<dbReference type="STRING" id="1280514.AXFE_25100"/>
<dbReference type="InterPro" id="IPR036388">
    <property type="entry name" value="WH-like_DNA-bd_sf"/>
</dbReference>
<comment type="caution">
    <text evidence="2">The sequence shown here is derived from an EMBL/GenBank/DDBJ whole genome shotgun (WGS) entry which is preliminary data.</text>
</comment>
<accession>A0A0D8HFS5</accession>
<gene>
    <name evidence="2" type="ORF">AXFE_25100</name>
</gene>
<evidence type="ECO:0000259" key="1">
    <source>
        <dbReference type="SMART" id="SM00418"/>
    </source>
</evidence>
<evidence type="ECO:0000313" key="3">
    <source>
        <dbReference type="Proteomes" id="UP000032360"/>
    </source>
</evidence>
<name>A0A0D8HFS5_9ACTN</name>
<dbReference type="InterPro" id="IPR036390">
    <property type="entry name" value="WH_DNA-bd_sf"/>
</dbReference>
<dbReference type="Proteomes" id="UP000032360">
    <property type="component" value="Unassembled WGS sequence"/>
</dbReference>